<evidence type="ECO:0000256" key="2">
    <source>
        <dbReference type="ARBA" id="ARBA00005124"/>
    </source>
</evidence>
<dbReference type="Proteomes" id="UP000178797">
    <property type="component" value="Unassembled WGS sequence"/>
</dbReference>
<dbReference type="SUPFAM" id="SSF55681">
    <property type="entry name" value="Class II aaRS and biotin synthetases"/>
    <property type="match status" value="1"/>
</dbReference>
<dbReference type="PROSITE" id="PS51733">
    <property type="entry name" value="BPL_LPL_CATALYTIC"/>
    <property type="match status" value="1"/>
</dbReference>
<evidence type="ECO:0000256" key="6">
    <source>
        <dbReference type="ARBA" id="ARBA00022840"/>
    </source>
</evidence>
<dbReference type="PANTHER" id="PTHR43679:SF2">
    <property type="entry name" value="OCTANOYL-[GCVH]:PROTEIN N-OCTANOYLTRANSFERASE"/>
    <property type="match status" value="1"/>
</dbReference>
<dbReference type="InterPro" id="IPR050664">
    <property type="entry name" value="Octanoyltrans_LipM/LipL"/>
</dbReference>
<reference evidence="9 10" key="1">
    <citation type="journal article" date="2016" name="Nat. Commun.">
        <title>Thousands of microbial genomes shed light on interconnected biogeochemical processes in an aquifer system.</title>
        <authorList>
            <person name="Anantharaman K."/>
            <person name="Brown C.T."/>
            <person name="Hug L.A."/>
            <person name="Sharon I."/>
            <person name="Castelle C.J."/>
            <person name="Probst A.J."/>
            <person name="Thomas B.C."/>
            <person name="Singh A."/>
            <person name="Wilkins M.J."/>
            <person name="Karaoz U."/>
            <person name="Brodie E.L."/>
            <person name="Williams K.H."/>
            <person name="Hubbard S.S."/>
            <person name="Banfield J.F."/>
        </authorList>
    </citation>
    <scope>NUCLEOTIDE SEQUENCE [LARGE SCALE GENOMIC DNA]</scope>
</reference>
<dbReference type="InterPro" id="IPR019491">
    <property type="entry name" value="Lipoate_protein_ligase_C"/>
</dbReference>
<dbReference type="GO" id="GO:0009249">
    <property type="term" value="P:protein lipoylation"/>
    <property type="evidence" value="ECO:0007669"/>
    <property type="project" value="UniProtKB-ARBA"/>
</dbReference>
<dbReference type="InterPro" id="IPR045864">
    <property type="entry name" value="aa-tRNA-synth_II/BPL/LPL"/>
</dbReference>
<dbReference type="InterPro" id="IPR004143">
    <property type="entry name" value="BPL_LPL_catalytic"/>
</dbReference>
<evidence type="ECO:0000256" key="7">
    <source>
        <dbReference type="ARBA" id="ARBA00048037"/>
    </source>
</evidence>
<comment type="catalytic activity">
    <reaction evidence="7">
        <text>L-lysyl-[lipoyl-carrier protein] + (R)-lipoate + ATP = N(6)-[(R)-lipoyl]-L-lysyl-[lipoyl-carrier protein] + AMP + diphosphate + H(+)</text>
        <dbReference type="Rhea" id="RHEA:49288"/>
        <dbReference type="Rhea" id="RHEA-COMP:10500"/>
        <dbReference type="Rhea" id="RHEA-COMP:10502"/>
        <dbReference type="ChEBI" id="CHEBI:15378"/>
        <dbReference type="ChEBI" id="CHEBI:29969"/>
        <dbReference type="ChEBI" id="CHEBI:30616"/>
        <dbReference type="ChEBI" id="CHEBI:33019"/>
        <dbReference type="ChEBI" id="CHEBI:83088"/>
        <dbReference type="ChEBI" id="CHEBI:83099"/>
        <dbReference type="ChEBI" id="CHEBI:456215"/>
        <dbReference type="EC" id="6.3.1.20"/>
    </reaction>
</comment>
<dbReference type="EMBL" id="MGDE01000228">
    <property type="protein sequence ID" value="OGL43458.1"/>
    <property type="molecule type" value="Genomic_DNA"/>
</dbReference>
<evidence type="ECO:0000256" key="5">
    <source>
        <dbReference type="ARBA" id="ARBA00022741"/>
    </source>
</evidence>
<comment type="pathway">
    <text evidence="2">Protein modification; protein lipoylation via exogenous pathway; protein N(6)-(lipoyl)lysine from lipoate: step 1/2.</text>
</comment>
<proteinExistence type="predicted"/>
<evidence type="ECO:0000313" key="9">
    <source>
        <dbReference type="EMBL" id="OGL43458.1"/>
    </source>
</evidence>
<comment type="caution">
    <text evidence="9">The sequence shown here is derived from an EMBL/GenBank/DDBJ whole genome shotgun (WGS) entry which is preliminary data.</text>
</comment>
<dbReference type="SUPFAM" id="SSF82649">
    <property type="entry name" value="SufE/NifU"/>
    <property type="match status" value="1"/>
</dbReference>
<protein>
    <recommendedName>
        <fullName evidence="3">lipoate--protein ligase</fullName>
        <ecNumber evidence="3">6.3.1.20</ecNumber>
    </recommendedName>
</protein>
<evidence type="ECO:0000259" key="8">
    <source>
        <dbReference type="PROSITE" id="PS51733"/>
    </source>
</evidence>
<feature type="domain" description="BPL/LPL catalytic" evidence="8">
    <location>
        <begin position="34"/>
        <end position="227"/>
    </location>
</feature>
<keyword evidence="5" id="KW-0547">Nucleotide-binding</keyword>
<dbReference type="GO" id="GO:0005524">
    <property type="term" value="F:ATP binding"/>
    <property type="evidence" value="ECO:0007669"/>
    <property type="project" value="UniProtKB-KW"/>
</dbReference>
<dbReference type="PANTHER" id="PTHR43679">
    <property type="entry name" value="OCTANOYLTRANSFERASE LIPM-RELATED"/>
    <property type="match status" value="1"/>
</dbReference>
<sequence length="353" mass="40003">MMETWRYIKEWDKLVSTAYGLSVDDTLPYSIHEENSPPILHLYRFKPSVIVGKYQDIRAALKIDRCRERGIEYNRRSTGGGTVIMGEKTVALGFGISMKHPKMNGGIRGIFDILGGVIINSLRKFGISASFRPKNDIEVNGRKIAGLSASTEVGDALLFHTSLLIDFDIPLMLDIMNTPAEKIYDKGYSCFSERMTTMEKELGRKIEVQEVMEAVKESFKETFDINFIEDHLTQTEKGRVEWFIKKRYTCEEWIFSKRHPKFKMGEGLLKTPGGLLQVYISLAGELIESLMITGDFFSTSANINKIESALKFVPADRRDIENTLGSMWKENLIYGIDTSMLTSAILKAKENCG</sequence>
<dbReference type="Pfam" id="PF10437">
    <property type="entry name" value="Lip_prot_lig_C"/>
    <property type="match status" value="1"/>
</dbReference>
<dbReference type="CDD" id="cd16443">
    <property type="entry name" value="LplA"/>
    <property type="match status" value="1"/>
</dbReference>
<evidence type="ECO:0000313" key="10">
    <source>
        <dbReference type="Proteomes" id="UP000178797"/>
    </source>
</evidence>
<dbReference type="Gene3D" id="3.30.930.10">
    <property type="entry name" value="Bira Bifunctional Protein, Domain 2"/>
    <property type="match status" value="1"/>
</dbReference>
<dbReference type="Gene3D" id="3.30.390.50">
    <property type="entry name" value="CO dehydrogenase flavoprotein, C-terminal domain"/>
    <property type="match status" value="1"/>
</dbReference>
<accession>A0A1F7RQP1</accession>
<dbReference type="UniPathway" id="UPA00537">
    <property type="reaction ID" value="UER00594"/>
</dbReference>
<evidence type="ECO:0000256" key="1">
    <source>
        <dbReference type="ARBA" id="ARBA00005085"/>
    </source>
</evidence>
<keyword evidence="4" id="KW-0436">Ligase</keyword>
<comment type="pathway">
    <text evidence="1">Protein modification; protein lipoylation via exogenous pathway; protein N(6)-(lipoyl)lysine from lipoate: step 2/2.</text>
</comment>
<keyword evidence="6" id="KW-0067">ATP-binding</keyword>
<gene>
    <name evidence="9" type="ORF">A2W05_05325</name>
</gene>
<dbReference type="AlphaFoldDB" id="A0A1F7RQP1"/>
<evidence type="ECO:0000256" key="4">
    <source>
        <dbReference type="ARBA" id="ARBA00022598"/>
    </source>
</evidence>
<name>A0A1F7RQP1_9BACT</name>
<dbReference type="GO" id="GO:0016979">
    <property type="term" value="F:lipoate-protein ligase activity"/>
    <property type="evidence" value="ECO:0007669"/>
    <property type="project" value="UniProtKB-EC"/>
</dbReference>
<organism evidence="9 10">
    <name type="scientific">Candidatus Schekmanbacteria bacterium RBG_16_38_10</name>
    <dbReference type="NCBI Taxonomy" id="1817879"/>
    <lineage>
        <taxon>Bacteria</taxon>
        <taxon>Candidatus Schekmaniibacteriota</taxon>
    </lineage>
</organism>
<evidence type="ECO:0000256" key="3">
    <source>
        <dbReference type="ARBA" id="ARBA00012367"/>
    </source>
</evidence>
<dbReference type="EC" id="6.3.1.20" evidence="3"/>
<dbReference type="Pfam" id="PF21948">
    <property type="entry name" value="LplA-B_cat"/>
    <property type="match status" value="1"/>
</dbReference>